<dbReference type="EMBL" id="WOWA01000004">
    <property type="protein sequence ID" value="NLV13234.1"/>
    <property type="molecule type" value="Genomic_DNA"/>
</dbReference>
<keyword evidence="3" id="KW-0238">DNA-binding</keyword>
<reference evidence="6" key="1">
    <citation type="submission" date="2019-12" db="EMBL/GenBank/DDBJ databases">
        <title>Whole genome sequencing of Haloarcula argentinensis strain pws5.</title>
        <authorList>
            <person name="Verma D.K."/>
            <person name="Gopal K."/>
            <person name="Prasad E.S."/>
        </authorList>
    </citation>
    <scope>NUCLEOTIDE SEQUENCE</scope>
    <source>
        <strain evidence="6">Pws5</strain>
    </source>
</reference>
<dbReference type="Gene3D" id="3.90.220.20">
    <property type="entry name" value="DNA methylase specificity domains"/>
    <property type="match status" value="2"/>
</dbReference>
<protein>
    <recommendedName>
        <fullName evidence="5">Type I restriction modification DNA specificity domain-containing protein</fullName>
    </recommendedName>
</protein>
<sequence length="445" mass="50657">MNLEKEIPEHWDYSSIKDYCKVNRINRKPEDEFPDEEFEYVTVSCVDGELGQIEKTDKEIGKDAPSRAKREIHEGDVIVSTTRPYLRAFAIVPEKLDGAICSTAFAVLTPEEELLTKFLWYAVRFEDFVNQLKKKQRGASYPAVGIKDVKNSKIPVPPVKEQEAIVDKIDDIFESIEEIQEAQAQIEEIYQDVAFSFFTSRVRDAETDIVETDELIESTQYGSSDATNSEGDGFPSLRMGNYNLRGEMDYSKVKYQKLDDKEFEKYRLEKGDVLFNRTNSKDLVGKMCIYDGGLEDAVFASYLIRVELNENRVLPEYFVTYMNSHLGEVERQGKLKQAVSQANINATELREMEMAVPSLERQKEIVKSLNYMRSKVDEIKAEVDKKSKLIEDMPNSVLAEAFKGDLVDFGATSESDGLSSTEQGISKEQESSFDGEGQQSLGEFR</sequence>
<dbReference type="InterPro" id="IPR044946">
    <property type="entry name" value="Restrct_endonuc_typeI_TRD_sf"/>
</dbReference>
<evidence type="ECO:0000256" key="4">
    <source>
        <dbReference type="SAM" id="MobiDB-lite"/>
    </source>
</evidence>
<comment type="caution">
    <text evidence="6">The sequence shown here is derived from an EMBL/GenBank/DDBJ whole genome shotgun (WGS) entry which is preliminary data.</text>
</comment>
<feature type="compositionally biased region" description="Polar residues" evidence="4">
    <location>
        <begin position="413"/>
        <end position="424"/>
    </location>
</feature>
<organism evidence="6 7">
    <name type="scientific">Haloarcula argentinensis</name>
    <dbReference type="NCBI Taxonomy" id="43776"/>
    <lineage>
        <taxon>Archaea</taxon>
        <taxon>Methanobacteriati</taxon>
        <taxon>Methanobacteriota</taxon>
        <taxon>Stenosarchaea group</taxon>
        <taxon>Halobacteria</taxon>
        <taxon>Halobacteriales</taxon>
        <taxon>Haloarculaceae</taxon>
        <taxon>Haloarcula</taxon>
    </lineage>
</organism>
<dbReference type="GO" id="GO:0009307">
    <property type="term" value="P:DNA restriction-modification system"/>
    <property type="evidence" value="ECO:0007669"/>
    <property type="project" value="UniProtKB-KW"/>
</dbReference>
<dbReference type="SUPFAM" id="SSF116734">
    <property type="entry name" value="DNA methylase specificity domain"/>
    <property type="match status" value="2"/>
</dbReference>
<dbReference type="AlphaFoldDB" id="A0A847UN41"/>
<evidence type="ECO:0000313" key="6">
    <source>
        <dbReference type="EMBL" id="NLV13234.1"/>
    </source>
</evidence>
<proteinExistence type="inferred from homology"/>
<dbReference type="Pfam" id="PF01420">
    <property type="entry name" value="Methylase_S"/>
    <property type="match status" value="2"/>
</dbReference>
<dbReference type="Proteomes" id="UP000641625">
    <property type="component" value="Unassembled WGS sequence"/>
</dbReference>
<feature type="domain" description="Type I restriction modification DNA specificity" evidence="5">
    <location>
        <begin position="227"/>
        <end position="374"/>
    </location>
</feature>
<evidence type="ECO:0000313" key="7">
    <source>
        <dbReference type="Proteomes" id="UP000641625"/>
    </source>
</evidence>
<dbReference type="CDD" id="cd17524">
    <property type="entry name" value="RMtype1_S_EcoUTORF5051P-TRD2-CR2_like"/>
    <property type="match status" value="1"/>
</dbReference>
<name>A0A847UN41_HALAR</name>
<evidence type="ECO:0000256" key="2">
    <source>
        <dbReference type="ARBA" id="ARBA00022747"/>
    </source>
</evidence>
<evidence type="ECO:0000259" key="5">
    <source>
        <dbReference type="Pfam" id="PF01420"/>
    </source>
</evidence>
<dbReference type="InterPro" id="IPR051212">
    <property type="entry name" value="Type-I_RE_S_subunit"/>
</dbReference>
<feature type="region of interest" description="Disordered" evidence="4">
    <location>
        <begin position="413"/>
        <end position="445"/>
    </location>
</feature>
<accession>A0A847UN41</accession>
<keyword evidence="2" id="KW-0680">Restriction system</keyword>
<feature type="domain" description="Type I restriction modification DNA specificity" evidence="5">
    <location>
        <begin position="8"/>
        <end position="187"/>
    </location>
</feature>
<dbReference type="RefSeq" id="WP_170096780.1">
    <property type="nucleotide sequence ID" value="NZ_WOWA01000004.1"/>
</dbReference>
<dbReference type="GO" id="GO:0003677">
    <property type="term" value="F:DNA binding"/>
    <property type="evidence" value="ECO:0007669"/>
    <property type="project" value="UniProtKB-KW"/>
</dbReference>
<evidence type="ECO:0000256" key="3">
    <source>
        <dbReference type="ARBA" id="ARBA00023125"/>
    </source>
</evidence>
<comment type="similarity">
    <text evidence="1">Belongs to the type-I restriction system S methylase family.</text>
</comment>
<evidence type="ECO:0000256" key="1">
    <source>
        <dbReference type="ARBA" id="ARBA00010923"/>
    </source>
</evidence>
<dbReference type="PANTHER" id="PTHR43140:SF1">
    <property type="entry name" value="TYPE I RESTRICTION ENZYME ECOKI SPECIFICITY SUBUNIT"/>
    <property type="match status" value="1"/>
</dbReference>
<gene>
    <name evidence="6" type="ORF">GOC77_08110</name>
</gene>
<dbReference type="InterPro" id="IPR000055">
    <property type="entry name" value="Restrct_endonuc_typeI_TRD"/>
</dbReference>
<dbReference type="PANTHER" id="PTHR43140">
    <property type="entry name" value="TYPE-1 RESTRICTION ENZYME ECOKI SPECIFICITY PROTEIN"/>
    <property type="match status" value="1"/>
</dbReference>